<organism evidence="2 3">
    <name type="scientific">Candidatus Woykebacteria bacterium GWA1_44_8</name>
    <dbReference type="NCBI Taxonomy" id="1802591"/>
    <lineage>
        <taxon>Bacteria</taxon>
        <taxon>Candidatus Woykeibacteriota</taxon>
    </lineage>
</organism>
<keyword evidence="1" id="KW-1133">Transmembrane helix</keyword>
<dbReference type="Pfam" id="PF12679">
    <property type="entry name" value="ABC2_membrane_2"/>
    <property type="match status" value="1"/>
</dbReference>
<feature type="transmembrane region" description="Helical" evidence="1">
    <location>
        <begin position="241"/>
        <end position="262"/>
    </location>
</feature>
<proteinExistence type="predicted"/>
<dbReference type="PANTHER" id="PTHR37305">
    <property type="entry name" value="INTEGRAL MEMBRANE PROTEIN-RELATED"/>
    <property type="match status" value="1"/>
</dbReference>
<evidence type="ECO:0008006" key="4">
    <source>
        <dbReference type="Google" id="ProtNLM"/>
    </source>
</evidence>
<gene>
    <name evidence="2" type="ORF">A2113_01850</name>
</gene>
<dbReference type="GO" id="GO:0140359">
    <property type="term" value="F:ABC-type transporter activity"/>
    <property type="evidence" value="ECO:0007669"/>
    <property type="project" value="InterPro"/>
</dbReference>
<dbReference type="EMBL" id="MHCN01000013">
    <property type="protein sequence ID" value="OGY21481.1"/>
    <property type="molecule type" value="Genomic_DNA"/>
</dbReference>
<evidence type="ECO:0000313" key="3">
    <source>
        <dbReference type="Proteomes" id="UP000176299"/>
    </source>
</evidence>
<protein>
    <recommendedName>
        <fullName evidence="4">ABC transporter permease</fullName>
    </recommendedName>
</protein>
<dbReference type="GO" id="GO:0005886">
    <property type="term" value="C:plasma membrane"/>
    <property type="evidence" value="ECO:0007669"/>
    <property type="project" value="UniProtKB-SubCell"/>
</dbReference>
<evidence type="ECO:0000256" key="1">
    <source>
        <dbReference type="SAM" id="Phobius"/>
    </source>
</evidence>
<comment type="caution">
    <text evidence="2">The sequence shown here is derived from an EMBL/GenBank/DDBJ whole genome shotgun (WGS) entry which is preliminary data.</text>
</comment>
<feature type="transmembrane region" description="Helical" evidence="1">
    <location>
        <begin position="81"/>
        <end position="101"/>
    </location>
</feature>
<sequence>MWPIFTKTLKTNRIALLVYNAICIGFVWFYAAFFPSIFKESEKLKEAFKAYPQDLMKAFGIEIESFISSFEGFMAGEYFSMLWPIILIVLIIAYAGSAIAGEIEAGTIELLLAQPISRLRIFFAKYLSGLFIITVFIAISNSSVILLARLYNVSFHWEKFLTISILGFLFAFAVFGICFMLSAVSSSKGKPAALTGGLLIIMYALNIFSSFQESLKNLKYASFFHYYDQNAALLNNHIDTLSIAVFLAVGIICTIVGAIAFVKRDIATT</sequence>
<accession>A0A1G1W1G5</accession>
<reference evidence="2 3" key="1">
    <citation type="journal article" date="2016" name="Nat. Commun.">
        <title>Thousands of microbial genomes shed light on interconnected biogeochemical processes in an aquifer system.</title>
        <authorList>
            <person name="Anantharaman K."/>
            <person name="Brown C.T."/>
            <person name="Hug L.A."/>
            <person name="Sharon I."/>
            <person name="Castelle C.J."/>
            <person name="Probst A.J."/>
            <person name="Thomas B.C."/>
            <person name="Singh A."/>
            <person name="Wilkins M.J."/>
            <person name="Karaoz U."/>
            <person name="Brodie E.L."/>
            <person name="Williams K.H."/>
            <person name="Hubbard S.S."/>
            <person name="Banfield J.F."/>
        </authorList>
    </citation>
    <scope>NUCLEOTIDE SEQUENCE [LARGE SCALE GENOMIC DNA]</scope>
</reference>
<name>A0A1G1W1G5_9BACT</name>
<feature type="transmembrane region" description="Helical" evidence="1">
    <location>
        <begin position="16"/>
        <end position="38"/>
    </location>
</feature>
<feature type="transmembrane region" description="Helical" evidence="1">
    <location>
        <begin position="193"/>
        <end position="211"/>
    </location>
</feature>
<dbReference type="STRING" id="1802591.A2113_01850"/>
<dbReference type="Proteomes" id="UP000176299">
    <property type="component" value="Unassembled WGS sequence"/>
</dbReference>
<keyword evidence="1" id="KW-0472">Membrane</keyword>
<feature type="transmembrane region" description="Helical" evidence="1">
    <location>
        <begin position="122"/>
        <end position="148"/>
    </location>
</feature>
<dbReference type="PANTHER" id="PTHR37305:SF2">
    <property type="entry name" value="BACITRACIN TRANSPORT PERMEASE PROTEIN BCRB"/>
    <property type="match status" value="1"/>
</dbReference>
<evidence type="ECO:0000313" key="2">
    <source>
        <dbReference type="EMBL" id="OGY21481.1"/>
    </source>
</evidence>
<keyword evidence="1" id="KW-0812">Transmembrane</keyword>
<feature type="transmembrane region" description="Helical" evidence="1">
    <location>
        <begin position="160"/>
        <end position="181"/>
    </location>
</feature>
<dbReference type="AlphaFoldDB" id="A0A1G1W1G5"/>